<dbReference type="CDD" id="cd02796">
    <property type="entry name" value="tRNA_bind_bactPheRS"/>
    <property type="match status" value="1"/>
</dbReference>
<evidence type="ECO:0000256" key="2">
    <source>
        <dbReference type="ARBA" id="ARBA00004496"/>
    </source>
</evidence>
<dbReference type="InterPro" id="IPR045864">
    <property type="entry name" value="aa-tRNA-synth_II/BPL/LPL"/>
</dbReference>
<comment type="cofactor">
    <cofactor evidence="1">
        <name>Mg(2+)</name>
        <dbReference type="ChEBI" id="CHEBI:18420"/>
    </cofactor>
</comment>
<keyword evidence="8 19" id="KW-0820">tRNA-binding</keyword>
<dbReference type="PANTHER" id="PTHR10947:SF0">
    <property type="entry name" value="PHENYLALANINE--TRNA LIGASE BETA SUBUNIT"/>
    <property type="match status" value="1"/>
</dbReference>
<dbReference type="SUPFAM" id="SSF50249">
    <property type="entry name" value="Nucleic acid-binding proteins"/>
    <property type="match status" value="1"/>
</dbReference>
<evidence type="ECO:0000256" key="1">
    <source>
        <dbReference type="ARBA" id="ARBA00001946"/>
    </source>
</evidence>
<evidence type="ECO:0000256" key="13">
    <source>
        <dbReference type="ARBA" id="ARBA00022842"/>
    </source>
</evidence>
<evidence type="ECO:0000256" key="16">
    <source>
        <dbReference type="ARBA" id="ARBA00023146"/>
    </source>
</evidence>
<dbReference type="SUPFAM" id="SSF46955">
    <property type="entry name" value="Putative DNA-binding domain"/>
    <property type="match status" value="1"/>
</dbReference>
<dbReference type="SMART" id="SM00874">
    <property type="entry name" value="B5"/>
    <property type="match status" value="1"/>
</dbReference>
<dbReference type="SMART" id="SM00896">
    <property type="entry name" value="FDX-ACB"/>
    <property type="match status" value="1"/>
</dbReference>
<evidence type="ECO:0000256" key="18">
    <source>
        <dbReference type="ARBA" id="ARBA00049255"/>
    </source>
</evidence>
<dbReference type="GO" id="GO:0000287">
    <property type="term" value="F:magnesium ion binding"/>
    <property type="evidence" value="ECO:0007669"/>
    <property type="project" value="InterPro"/>
</dbReference>
<evidence type="ECO:0000256" key="12">
    <source>
        <dbReference type="ARBA" id="ARBA00022840"/>
    </source>
</evidence>
<evidence type="ECO:0000256" key="15">
    <source>
        <dbReference type="ARBA" id="ARBA00022917"/>
    </source>
</evidence>
<name>A0A966HND1_9PROT</name>
<evidence type="ECO:0000256" key="17">
    <source>
        <dbReference type="ARBA" id="ARBA00033189"/>
    </source>
</evidence>
<accession>A0A966HND1</accession>
<feature type="non-terminal residue" evidence="23">
    <location>
        <position position="1"/>
    </location>
</feature>
<dbReference type="PANTHER" id="PTHR10947">
    <property type="entry name" value="PHENYLALANYL-TRNA SYNTHETASE BETA CHAIN AND LEUCINE-RICH REPEAT-CONTAINING PROTEIN 47"/>
    <property type="match status" value="1"/>
</dbReference>
<dbReference type="InterPro" id="IPR012340">
    <property type="entry name" value="NA-bd_OB-fold"/>
</dbReference>
<keyword evidence="15" id="KW-0648">Protein biosynthesis</keyword>
<dbReference type="HAMAP" id="MF_00283">
    <property type="entry name" value="Phe_tRNA_synth_beta1"/>
    <property type="match status" value="1"/>
</dbReference>
<feature type="domain" description="FDX-ACB" evidence="21">
    <location>
        <begin position="634"/>
        <end position="727"/>
    </location>
</feature>
<dbReference type="Pfam" id="PF17759">
    <property type="entry name" value="tRNA_synthFbeta"/>
    <property type="match status" value="1"/>
</dbReference>
<dbReference type="InterPro" id="IPR005147">
    <property type="entry name" value="tRNA_synthase_B5-dom"/>
</dbReference>
<organism evidence="23 24">
    <name type="scientific">Candidatus Fonsibacter lacus</name>
    <dbReference type="NCBI Taxonomy" id="2576439"/>
    <lineage>
        <taxon>Bacteria</taxon>
        <taxon>Pseudomonadati</taxon>
        <taxon>Pseudomonadota</taxon>
        <taxon>Alphaproteobacteria</taxon>
        <taxon>Candidatus Pelagibacterales</taxon>
        <taxon>Candidatus Pelagibacterales incertae sedis</taxon>
        <taxon>Candidatus Fonsibacter</taxon>
    </lineage>
</organism>
<dbReference type="InterPro" id="IPR020825">
    <property type="entry name" value="Phe-tRNA_synthase-like_B3/B4"/>
</dbReference>
<dbReference type="InterPro" id="IPR009061">
    <property type="entry name" value="DNA-bd_dom_put_sf"/>
</dbReference>
<dbReference type="SUPFAM" id="SSF56037">
    <property type="entry name" value="PheT/TilS domain"/>
    <property type="match status" value="1"/>
</dbReference>
<comment type="subcellular location">
    <subcellularLocation>
        <location evidence="2">Cytoplasm</location>
    </subcellularLocation>
</comment>
<dbReference type="PROSITE" id="PS51483">
    <property type="entry name" value="B5"/>
    <property type="match status" value="1"/>
</dbReference>
<dbReference type="AlphaFoldDB" id="A0A966HND1"/>
<dbReference type="SUPFAM" id="SSF54991">
    <property type="entry name" value="Anticodon-binding domain of PheRS"/>
    <property type="match status" value="1"/>
</dbReference>
<evidence type="ECO:0000256" key="9">
    <source>
        <dbReference type="ARBA" id="ARBA00022598"/>
    </source>
</evidence>
<keyword evidence="10" id="KW-0479">Metal-binding</keyword>
<dbReference type="GO" id="GO:0000049">
    <property type="term" value="F:tRNA binding"/>
    <property type="evidence" value="ECO:0007669"/>
    <property type="project" value="UniProtKB-UniRule"/>
</dbReference>
<keyword evidence="9 23" id="KW-0436">Ligase</keyword>
<evidence type="ECO:0000256" key="5">
    <source>
        <dbReference type="ARBA" id="ARBA00012814"/>
    </source>
</evidence>
<dbReference type="InterPro" id="IPR002547">
    <property type="entry name" value="tRNA-bd_dom"/>
</dbReference>
<dbReference type="PROSITE" id="PS51447">
    <property type="entry name" value="FDX_ACB"/>
    <property type="match status" value="1"/>
</dbReference>
<comment type="subunit">
    <text evidence="4">Tetramer of two alpha and two beta subunits.</text>
</comment>
<dbReference type="SUPFAM" id="SSF55681">
    <property type="entry name" value="Class II aaRS and biotin synthetases"/>
    <property type="match status" value="1"/>
</dbReference>
<dbReference type="GO" id="GO:0005524">
    <property type="term" value="F:ATP binding"/>
    <property type="evidence" value="ECO:0007669"/>
    <property type="project" value="UniProtKB-KW"/>
</dbReference>
<proteinExistence type="inferred from homology"/>
<keyword evidence="13" id="KW-0460">Magnesium</keyword>
<dbReference type="GO" id="GO:0004826">
    <property type="term" value="F:phenylalanine-tRNA ligase activity"/>
    <property type="evidence" value="ECO:0007669"/>
    <property type="project" value="UniProtKB-EC"/>
</dbReference>
<dbReference type="PROSITE" id="PS50886">
    <property type="entry name" value="TRBD"/>
    <property type="match status" value="1"/>
</dbReference>
<dbReference type="Pfam" id="PF03147">
    <property type="entry name" value="FDX-ACB"/>
    <property type="match status" value="1"/>
</dbReference>
<evidence type="ECO:0000256" key="6">
    <source>
        <dbReference type="ARBA" id="ARBA00017032"/>
    </source>
</evidence>
<dbReference type="EC" id="6.1.1.20" evidence="5"/>
<dbReference type="InterPro" id="IPR045060">
    <property type="entry name" value="Phe-tRNA-ligase_IIc_bsu"/>
</dbReference>
<evidence type="ECO:0000256" key="7">
    <source>
        <dbReference type="ARBA" id="ARBA00022490"/>
    </source>
</evidence>
<dbReference type="Pfam" id="PF03484">
    <property type="entry name" value="B5"/>
    <property type="match status" value="1"/>
</dbReference>
<keyword evidence="16" id="KW-0030">Aminoacyl-tRNA synthetase</keyword>
<feature type="domain" description="B5" evidence="22">
    <location>
        <begin position="328"/>
        <end position="403"/>
    </location>
</feature>
<dbReference type="FunFam" id="3.30.56.10:FF:000002">
    <property type="entry name" value="Phenylalanine--tRNA ligase beta subunit"/>
    <property type="match status" value="1"/>
</dbReference>
<evidence type="ECO:0000259" key="22">
    <source>
        <dbReference type="PROSITE" id="PS51483"/>
    </source>
</evidence>
<evidence type="ECO:0000256" key="10">
    <source>
        <dbReference type="ARBA" id="ARBA00022723"/>
    </source>
</evidence>
<evidence type="ECO:0000256" key="3">
    <source>
        <dbReference type="ARBA" id="ARBA00008653"/>
    </source>
</evidence>
<dbReference type="InterPro" id="IPR041616">
    <property type="entry name" value="PheRS_beta_core"/>
</dbReference>
<protein>
    <recommendedName>
        <fullName evidence="6">Phenylalanine--tRNA ligase beta subunit</fullName>
        <ecNumber evidence="5">6.1.1.20</ecNumber>
    </recommendedName>
    <alternativeName>
        <fullName evidence="17">Phenylalanyl-tRNA synthetase beta subunit</fullName>
    </alternativeName>
</protein>
<evidence type="ECO:0000259" key="21">
    <source>
        <dbReference type="PROSITE" id="PS51447"/>
    </source>
</evidence>
<dbReference type="Gene3D" id="3.50.40.10">
    <property type="entry name" value="Phenylalanyl-trna Synthetase, Chain B, domain 3"/>
    <property type="match status" value="1"/>
</dbReference>
<comment type="catalytic activity">
    <reaction evidence="18">
        <text>tRNA(Phe) + L-phenylalanine + ATP = L-phenylalanyl-tRNA(Phe) + AMP + diphosphate + H(+)</text>
        <dbReference type="Rhea" id="RHEA:19413"/>
        <dbReference type="Rhea" id="RHEA-COMP:9668"/>
        <dbReference type="Rhea" id="RHEA-COMP:9699"/>
        <dbReference type="ChEBI" id="CHEBI:15378"/>
        <dbReference type="ChEBI" id="CHEBI:30616"/>
        <dbReference type="ChEBI" id="CHEBI:33019"/>
        <dbReference type="ChEBI" id="CHEBI:58095"/>
        <dbReference type="ChEBI" id="CHEBI:78442"/>
        <dbReference type="ChEBI" id="CHEBI:78531"/>
        <dbReference type="ChEBI" id="CHEBI:456215"/>
        <dbReference type="EC" id="6.1.1.20"/>
    </reaction>
</comment>
<dbReference type="Pfam" id="PF03483">
    <property type="entry name" value="B3_4"/>
    <property type="match status" value="1"/>
</dbReference>
<dbReference type="InterPro" id="IPR005146">
    <property type="entry name" value="B3/B4_tRNA-bd"/>
</dbReference>
<dbReference type="InterPro" id="IPR036690">
    <property type="entry name" value="Fdx_antiC-bd_sf"/>
</dbReference>
<sequence>SGKILKVVCGASNARDGLLTVYAGPGAIIPKNQLKIKVTNIRGVDSYGMLCSESELGLSDESQGITELDSKKFKVGNSYFKNNGEPVIDISITPNRSDCLGVRGIARDLSTAGLGKLIDLQEIKLKTNIKNPFKVIIQSNSGCSSFAHCYIEGIKNKESPKWLKDKLISIGMNPVSAVVDVTNYIMFDLNRPLHAYDADKIERKVIVRLSKKSEKFLALDKNNYSLEDDACLITNEKEILGLGGVIGGESSSISLDTKNIFLESALFDPVKISKVAKKLGVNSDAKFRFERGVDPNIMEYGLKLAAKIINKLCGGKISNFVVAGESNFKNKKIRFHLEKFEKVIGNKISSTEIKKILNNLGFKFKEKKNVYSIIVPTWRSDINEEVDVVEELIRIRGYDKIQLIKPEVDSSKDILTGRQKLQRFAQRSVANKGFMETVTYSFTNSKIDSLFGSHTKNLLITNPISNDLDTLRSSIFSNLLMHAKNNIHRNLEDQKIFECGPVFFGSKPGEQITVIGGIQIGKIYRKNWLEKDKDIDVFEIKDCVYKTLIELGIKEQELSVIQESELYYHPGRSGKFFLRANNQLPLANFGEINPKIIKELDVKHGPVFGFQIFLNNIPVINKQNTEKKIKYLVSNFQKIERDFAFIIDKKFEAENIINTLLNVDKKLIKKIRIFDLFQGGNIEKNKKSVALNFIIQSQDKTLNDKEIDELSNKIIQIMQKSFDATLRS</sequence>
<dbReference type="Pfam" id="PF01588">
    <property type="entry name" value="tRNA_bind"/>
    <property type="match status" value="1"/>
</dbReference>
<evidence type="ECO:0000256" key="14">
    <source>
        <dbReference type="ARBA" id="ARBA00022884"/>
    </source>
</evidence>
<dbReference type="Gene3D" id="3.30.56.10">
    <property type="match status" value="1"/>
</dbReference>
<keyword evidence="12" id="KW-0067">ATP-binding</keyword>
<evidence type="ECO:0000313" key="23">
    <source>
        <dbReference type="EMBL" id="NCU53259.1"/>
    </source>
</evidence>
<dbReference type="Gene3D" id="2.40.50.140">
    <property type="entry name" value="Nucleic acid-binding proteins"/>
    <property type="match status" value="1"/>
</dbReference>
<dbReference type="Proteomes" id="UP000747791">
    <property type="component" value="Unassembled WGS sequence"/>
</dbReference>
<dbReference type="GO" id="GO:0009328">
    <property type="term" value="C:phenylalanine-tRNA ligase complex"/>
    <property type="evidence" value="ECO:0007669"/>
    <property type="project" value="TreeGrafter"/>
</dbReference>
<dbReference type="InterPro" id="IPR005121">
    <property type="entry name" value="Fdx_antiC-bd"/>
</dbReference>
<dbReference type="NCBIfam" id="TIGR00472">
    <property type="entry name" value="pheT_bact"/>
    <property type="match status" value="1"/>
</dbReference>
<gene>
    <name evidence="23" type="ORF">EBX74_03020</name>
</gene>
<evidence type="ECO:0000256" key="19">
    <source>
        <dbReference type="PROSITE-ProRule" id="PRU00209"/>
    </source>
</evidence>
<dbReference type="SMART" id="SM00873">
    <property type="entry name" value="B3_4"/>
    <property type="match status" value="1"/>
</dbReference>
<dbReference type="EMBL" id="RGOB01000077">
    <property type="protein sequence ID" value="NCU53259.1"/>
    <property type="molecule type" value="Genomic_DNA"/>
</dbReference>
<feature type="domain" description="TRNA-binding" evidence="20">
    <location>
        <begin position="1"/>
        <end position="80"/>
    </location>
</feature>
<evidence type="ECO:0000256" key="11">
    <source>
        <dbReference type="ARBA" id="ARBA00022741"/>
    </source>
</evidence>
<comment type="caution">
    <text evidence="23">The sequence shown here is derived from an EMBL/GenBank/DDBJ whole genome shotgun (WGS) entry which is preliminary data.</text>
</comment>
<reference evidence="23" key="1">
    <citation type="submission" date="2018-10" db="EMBL/GenBank/DDBJ databases">
        <title>Iterative Subtractive Binning of Freshwater Chronoseries Metagenomes Recovers Nearly Complete Genomes from over Four Hundred Novel Species.</title>
        <authorList>
            <person name="Rodriguez-R L.M."/>
            <person name="Tsementzi D."/>
            <person name="Luo C."/>
            <person name="Konstantinidis K.T."/>
        </authorList>
    </citation>
    <scope>NUCLEOTIDE SEQUENCE</scope>
    <source>
        <strain evidence="23">WB8_2A_004</strain>
    </source>
</reference>
<dbReference type="InterPro" id="IPR033714">
    <property type="entry name" value="tRNA_bind_bactPheRS"/>
</dbReference>
<dbReference type="Gene3D" id="3.30.930.10">
    <property type="entry name" value="Bira Bifunctional Protein, Domain 2"/>
    <property type="match status" value="1"/>
</dbReference>
<dbReference type="InterPro" id="IPR004532">
    <property type="entry name" value="Phe-tRNA-ligase_IIc_bsu_bact"/>
</dbReference>
<evidence type="ECO:0000256" key="8">
    <source>
        <dbReference type="ARBA" id="ARBA00022555"/>
    </source>
</evidence>
<evidence type="ECO:0000259" key="20">
    <source>
        <dbReference type="PROSITE" id="PS50886"/>
    </source>
</evidence>
<dbReference type="Gene3D" id="3.30.70.380">
    <property type="entry name" value="Ferrodoxin-fold anticodon-binding domain"/>
    <property type="match status" value="1"/>
</dbReference>
<keyword evidence="14 19" id="KW-0694">RNA-binding</keyword>
<dbReference type="GO" id="GO:0006432">
    <property type="term" value="P:phenylalanyl-tRNA aminoacylation"/>
    <property type="evidence" value="ECO:0007669"/>
    <property type="project" value="InterPro"/>
</dbReference>
<dbReference type="CDD" id="cd00769">
    <property type="entry name" value="PheRS_beta_core"/>
    <property type="match status" value="1"/>
</dbReference>
<evidence type="ECO:0000313" key="24">
    <source>
        <dbReference type="Proteomes" id="UP000747791"/>
    </source>
</evidence>
<keyword evidence="7" id="KW-0963">Cytoplasm</keyword>
<comment type="similarity">
    <text evidence="3">Belongs to the phenylalanyl-tRNA synthetase beta subunit family. Type 1 subfamily.</text>
</comment>
<keyword evidence="11" id="KW-0547">Nucleotide-binding</keyword>
<evidence type="ECO:0000256" key="4">
    <source>
        <dbReference type="ARBA" id="ARBA00011209"/>
    </source>
</evidence>